<feature type="compositionally biased region" description="Polar residues" evidence="2">
    <location>
        <begin position="193"/>
        <end position="204"/>
    </location>
</feature>
<comment type="caution">
    <text evidence="4">The sequence shown here is derived from an EMBL/GenBank/DDBJ whole genome shotgun (WGS) entry which is preliminary data.</text>
</comment>
<dbReference type="AlphaFoldDB" id="A0A9D4T610"/>
<dbReference type="VEuPathDB" id="VectorBase:RSAN_040867"/>
<evidence type="ECO:0000256" key="2">
    <source>
        <dbReference type="SAM" id="MobiDB-lite"/>
    </source>
</evidence>
<dbReference type="EMBL" id="JABSTV010001247">
    <property type="protein sequence ID" value="KAH7972554.1"/>
    <property type="molecule type" value="Genomic_DNA"/>
</dbReference>
<dbReference type="SMART" id="SM00343">
    <property type="entry name" value="ZnF_C2HC"/>
    <property type="match status" value="2"/>
</dbReference>
<protein>
    <recommendedName>
        <fullName evidence="3">CCHC-type domain-containing protein</fullName>
    </recommendedName>
</protein>
<keyword evidence="1" id="KW-0863">Zinc-finger</keyword>
<dbReference type="GO" id="GO:0008270">
    <property type="term" value="F:zinc ion binding"/>
    <property type="evidence" value="ECO:0007669"/>
    <property type="project" value="UniProtKB-KW"/>
</dbReference>
<feature type="compositionally biased region" description="Basic and acidic residues" evidence="2">
    <location>
        <begin position="156"/>
        <end position="167"/>
    </location>
</feature>
<evidence type="ECO:0000313" key="5">
    <source>
        <dbReference type="Proteomes" id="UP000821837"/>
    </source>
</evidence>
<dbReference type="GO" id="GO:0002218">
    <property type="term" value="P:activation of innate immune response"/>
    <property type="evidence" value="ECO:0007669"/>
    <property type="project" value="InterPro"/>
</dbReference>
<gene>
    <name evidence="4" type="ORF">HPB52_013396</name>
</gene>
<evidence type="ECO:0000313" key="4">
    <source>
        <dbReference type="EMBL" id="KAH7972554.1"/>
    </source>
</evidence>
<evidence type="ECO:0000256" key="1">
    <source>
        <dbReference type="PROSITE-ProRule" id="PRU00047"/>
    </source>
</evidence>
<feature type="region of interest" description="Disordered" evidence="2">
    <location>
        <begin position="153"/>
        <end position="250"/>
    </location>
</feature>
<dbReference type="InterPro" id="IPR042509">
    <property type="entry name" value="ZCCHC3"/>
</dbReference>
<dbReference type="GO" id="GO:0003723">
    <property type="term" value="F:RNA binding"/>
    <property type="evidence" value="ECO:0007669"/>
    <property type="project" value="InterPro"/>
</dbReference>
<evidence type="ECO:0000259" key="3">
    <source>
        <dbReference type="PROSITE" id="PS50158"/>
    </source>
</evidence>
<dbReference type="Gene3D" id="4.10.60.10">
    <property type="entry name" value="Zinc finger, CCHC-type"/>
    <property type="match status" value="1"/>
</dbReference>
<accession>A0A9D4T610</accession>
<dbReference type="PANTHER" id="PTHR22639">
    <property type="entry name" value="GAG-RELATED PROTEIN"/>
    <property type="match status" value="1"/>
</dbReference>
<dbReference type="GO" id="GO:0003690">
    <property type="term" value="F:double-stranded DNA binding"/>
    <property type="evidence" value="ECO:0007669"/>
    <property type="project" value="InterPro"/>
</dbReference>
<dbReference type="PANTHER" id="PTHR22639:SF3">
    <property type="entry name" value="ZINC FINGER CCHC DOMAIN-CONTAINING PROTEIN 3"/>
    <property type="match status" value="1"/>
</dbReference>
<keyword evidence="5" id="KW-1185">Reference proteome</keyword>
<dbReference type="InterPro" id="IPR036875">
    <property type="entry name" value="Znf_CCHC_sf"/>
</dbReference>
<proteinExistence type="predicted"/>
<sequence length="250" mass="27200">MEHWMTTNRDVALELKDTITVSSIPHIMSIYGHQCLVLIPGRPSLCLRCKRVGHVRRQCKTPRCMQCHRFGHSSDSCVSTYASKLRSGQSSAEEPHLDDLMDATEVVDATGEATGEAVGGINDDQHLSMEAMPSSHNNTAKDISKYISDEITAGEHSLEGLKEKPPDDEGEEEAMDSSQTRKRPAPLSDEARTSASDATEQMSSCGPRVVSFGDRGSRRLCQRPQESAAKKCKGGKATGCPVAKGDQQKL</sequence>
<keyword evidence="1" id="KW-0862">Zinc</keyword>
<dbReference type="Proteomes" id="UP000821837">
    <property type="component" value="Chromosome 11"/>
</dbReference>
<organism evidence="4 5">
    <name type="scientific">Rhipicephalus sanguineus</name>
    <name type="common">Brown dog tick</name>
    <name type="synonym">Ixodes sanguineus</name>
    <dbReference type="NCBI Taxonomy" id="34632"/>
    <lineage>
        <taxon>Eukaryota</taxon>
        <taxon>Metazoa</taxon>
        <taxon>Ecdysozoa</taxon>
        <taxon>Arthropoda</taxon>
        <taxon>Chelicerata</taxon>
        <taxon>Arachnida</taxon>
        <taxon>Acari</taxon>
        <taxon>Parasitiformes</taxon>
        <taxon>Ixodida</taxon>
        <taxon>Ixodoidea</taxon>
        <taxon>Ixodidae</taxon>
        <taxon>Rhipicephalinae</taxon>
        <taxon>Rhipicephalus</taxon>
        <taxon>Rhipicephalus</taxon>
    </lineage>
</organism>
<feature type="domain" description="CCHC-type" evidence="3">
    <location>
        <begin position="46"/>
        <end position="60"/>
    </location>
</feature>
<reference evidence="4" key="1">
    <citation type="journal article" date="2020" name="Cell">
        <title>Large-Scale Comparative Analyses of Tick Genomes Elucidate Their Genetic Diversity and Vector Capacities.</title>
        <authorList>
            <consortium name="Tick Genome and Microbiome Consortium (TIGMIC)"/>
            <person name="Jia N."/>
            <person name="Wang J."/>
            <person name="Shi W."/>
            <person name="Du L."/>
            <person name="Sun Y."/>
            <person name="Zhan W."/>
            <person name="Jiang J.F."/>
            <person name="Wang Q."/>
            <person name="Zhang B."/>
            <person name="Ji P."/>
            <person name="Bell-Sakyi L."/>
            <person name="Cui X.M."/>
            <person name="Yuan T.T."/>
            <person name="Jiang B.G."/>
            <person name="Yang W.F."/>
            <person name="Lam T.T."/>
            <person name="Chang Q.C."/>
            <person name="Ding S.J."/>
            <person name="Wang X.J."/>
            <person name="Zhu J.G."/>
            <person name="Ruan X.D."/>
            <person name="Zhao L."/>
            <person name="Wei J.T."/>
            <person name="Ye R.Z."/>
            <person name="Que T.C."/>
            <person name="Du C.H."/>
            <person name="Zhou Y.H."/>
            <person name="Cheng J.X."/>
            <person name="Dai P.F."/>
            <person name="Guo W.B."/>
            <person name="Han X.H."/>
            <person name="Huang E.J."/>
            <person name="Li L.F."/>
            <person name="Wei W."/>
            <person name="Gao Y.C."/>
            <person name="Liu J.Z."/>
            <person name="Shao H.Z."/>
            <person name="Wang X."/>
            <person name="Wang C.C."/>
            <person name="Yang T.C."/>
            <person name="Huo Q.B."/>
            <person name="Li W."/>
            <person name="Chen H.Y."/>
            <person name="Chen S.E."/>
            <person name="Zhou L.G."/>
            <person name="Ni X.B."/>
            <person name="Tian J.H."/>
            <person name="Sheng Y."/>
            <person name="Liu T."/>
            <person name="Pan Y.S."/>
            <person name="Xia L.Y."/>
            <person name="Li J."/>
            <person name="Zhao F."/>
            <person name="Cao W.C."/>
        </authorList>
    </citation>
    <scope>NUCLEOTIDE SEQUENCE</scope>
    <source>
        <strain evidence="4">Rsan-2018</strain>
    </source>
</reference>
<name>A0A9D4T610_RHISA</name>
<dbReference type="PROSITE" id="PS50158">
    <property type="entry name" value="ZF_CCHC"/>
    <property type="match status" value="1"/>
</dbReference>
<dbReference type="SUPFAM" id="SSF57756">
    <property type="entry name" value="Retrovirus zinc finger-like domains"/>
    <property type="match status" value="1"/>
</dbReference>
<dbReference type="InterPro" id="IPR001878">
    <property type="entry name" value="Znf_CCHC"/>
</dbReference>
<reference evidence="4" key="2">
    <citation type="submission" date="2021-09" db="EMBL/GenBank/DDBJ databases">
        <authorList>
            <person name="Jia N."/>
            <person name="Wang J."/>
            <person name="Shi W."/>
            <person name="Du L."/>
            <person name="Sun Y."/>
            <person name="Zhan W."/>
            <person name="Jiang J."/>
            <person name="Wang Q."/>
            <person name="Zhang B."/>
            <person name="Ji P."/>
            <person name="Sakyi L.B."/>
            <person name="Cui X."/>
            <person name="Yuan T."/>
            <person name="Jiang B."/>
            <person name="Yang W."/>
            <person name="Lam T.T.-Y."/>
            <person name="Chang Q."/>
            <person name="Ding S."/>
            <person name="Wang X."/>
            <person name="Zhu J."/>
            <person name="Ruan X."/>
            <person name="Zhao L."/>
            <person name="Wei J."/>
            <person name="Que T."/>
            <person name="Du C."/>
            <person name="Cheng J."/>
            <person name="Dai P."/>
            <person name="Han X."/>
            <person name="Huang E."/>
            <person name="Gao Y."/>
            <person name="Liu J."/>
            <person name="Shao H."/>
            <person name="Ye R."/>
            <person name="Li L."/>
            <person name="Wei W."/>
            <person name="Wang X."/>
            <person name="Wang C."/>
            <person name="Huo Q."/>
            <person name="Li W."/>
            <person name="Guo W."/>
            <person name="Chen H."/>
            <person name="Chen S."/>
            <person name="Zhou L."/>
            <person name="Zhou L."/>
            <person name="Ni X."/>
            <person name="Tian J."/>
            <person name="Zhou Y."/>
            <person name="Sheng Y."/>
            <person name="Liu T."/>
            <person name="Pan Y."/>
            <person name="Xia L."/>
            <person name="Li J."/>
            <person name="Zhao F."/>
            <person name="Cao W."/>
        </authorList>
    </citation>
    <scope>NUCLEOTIDE SEQUENCE</scope>
    <source>
        <strain evidence="4">Rsan-2018</strain>
        <tissue evidence="4">Larvae</tissue>
    </source>
</reference>
<keyword evidence="1" id="KW-0479">Metal-binding</keyword>